<evidence type="ECO:0000313" key="3">
    <source>
        <dbReference type="Proteomes" id="UP001341444"/>
    </source>
</evidence>
<dbReference type="EMBL" id="JARMAB010000034">
    <property type="protein sequence ID" value="MED1205489.1"/>
    <property type="molecule type" value="Genomic_DNA"/>
</dbReference>
<gene>
    <name evidence="2" type="ORF">P4T90_20850</name>
</gene>
<protein>
    <submittedName>
        <fullName evidence="2">Uncharacterized protein</fullName>
    </submittedName>
</protein>
<comment type="caution">
    <text evidence="2">The sequence shown here is derived from an EMBL/GenBank/DDBJ whole genome shotgun (WGS) entry which is preliminary data.</text>
</comment>
<feature type="compositionally biased region" description="Polar residues" evidence="1">
    <location>
        <begin position="1"/>
        <end position="21"/>
    </location>
</feature>
<reference evidence="2 3" key="1">
    <citation type="submission" date="2023-03" db="EMBL/GenBank/DDBJ databases">
        <title>Bacillus Genome Sequencing.</title>
        <authorList>
            <person name="Dunlap C."/>
        </authorList>
    </citation>
    <scope>NUCLEOTIDE SEQUENCE [LARGE SCALE GENOMIC DNA]</scope>
    <source>
        <strain evidence="2 3">B-23453</strain>
    </source>
</reference>
<dbReference type="Proteomes" id="UP001341444">
    <property type="component" value="Unassembled WGS sequence"/>
</dbReference>
<dbReference type="RefSeq" id="WP_157090746.1">
    <property type="nucleotide sequence ID" value="NZ_JARMAB010000034.1"/>
</dbReference>
<sequence>MIHAQPITQLKSKIRTQSKVDSSGRHETPAGKAGMGRPRRSLRRGGSRPPRGKRVPVEEINLQYDTCTTNYSVKA</sequence>
<feature type="compositionally biased region" description="Basic residues" evidence="1">
    <location>
        <begin position="37"/>
        <end position="54"/>
    </location>
</feature>
<organism evidence="2 3">
    <name type="scientific">Heyndrickxia acidicola</name>
    <dbReference type="NCBI Taxonomy" id="209389"/>
    <lineage>
        <taxon>Bacteria</taxon>
        <taxon>Bacillati</taxon>
        <taxon>Bacillota</taxon>
        <taxon>Bacilli</taxon>
        <taxon>Bacillales</taxon>
        <taxon>Bacillaceae</taxon>
        <taxon>Heyndrickxia</taxon>
    </lineage>
</organism>
<evidence type="ECO:0000256" key="1">
    <source>
        <dbReference type="SAM" id="MobiDB-lite"/>
    </source>
</evidence>
<keyword evidence="3" id="KW-1185">Reference proteome</keyword>
<name>A0ABU6MLD0_9BACI</name>
<accession>A0ABU6MLD0</accession>
<feature type="region of interest" description="Disordered" evidence="1">
    <location>
        <begin position="1"/>
        <end position="58"/>
    </location>
</feature>
<proteinExistence type="predicted"/>
<evidence type="ECO:0000313" key="2">
    <source>
        <dbReference type="EMBL" id="MED1205489.1"/>
    </source>
</evidence>